<sequence length="90" mass="9517">MFLVNATSKQAISTYDRCSSQSQPLATTVQVTSPSLATPASVATQASSNSFPPKSTVVLAAALGSYRDRSGQLEGRSRPTDTKYGLFDEI</sequence>
<organism evidence="1 2">
    <name type="scientific">Jatropha curcas</name>
    <name type="common">Barbados nut</name>
    <dbReference type="NCBI Taxonomy" id="180498"/>
    <lineage>
        <taxon>Eukaryota</taxon>
        <taxon>Viridiplantae</taxon>
        <taxon>Streptophyta</taxon>
        <taxon>Embryophyta</taxon>
        <taxon>Tracheophyta</taxon>
        <taxon>Spermatophyta</taxon>
        <taxon>Magnoliopsida</taxon>
        <taxon>eudicotyledons</taxon>
        <taxon>Gunneridae</taxon>
        <taxon>Pentapetalae</taxon>
        <taxon>rosids</taxon>
        <taxon>fabids</taxon>
        <taxon>Malpighiales</taxon>
        <taxon>Euphorbiaceae</taxon>
        <taxon>Crotonoideae</taxon>
        <taxon>Jatropheae</taxon>
        <taxon>Jatropha</taxon>
    </lineage>
</organism>
<gene>
    <name evidence="1" type="ORF">JCGZ_01798</name>
</gene>
<evidence type="ECO:0000313" key="1">
    <source>
        <dbReference type="EMBL" id="KDP42544.1"/>
    </source>
</evidence>
<dbReference type="Proteomes" id="UP000027138">
    <property type="component" value="Unassembled WGS sequence"/>
</dbReference>
<dbReference type="AlphaFoldDB" id="A0A067LEM9"/>
<protein>
    <submittedName>
        <fullName evidence="1">Uncharacterized protein</fullName>
    </submittedName>
</protein>
<reference evidence="1 2" key="1">
    <citation type="journal article" date="2014" name="PLoS ONE">
        <title>Global Analysis of Gene Expression Profiles in Physic Nut (Jatropha curcas L.) Seedlings Exposed to Salt Stress.</title>
        <authorList>
            <person name="Zhang L."/>
            <person name="Zhang C."/>
            <person name="Wu P."/>
            <person name="Chen Y."/>
            <person name="Li M."/>
            <person name="Jiang H."/>
            <person name="Wu G."/>
        </authorList>
    </citation>
    <scope>NUCLEOTIDE SEQUENCE [LARGE SCALE GENOMIC DNA]</scope>
    <source>
        <strain evidence="2">cv. GZQX0401</strain>
        <tissue evidence="1">Young leaves</tissue>
    </source>
</reference>
<name>A0A067LEM9_JATCU</name>
<keyword evidence="2" id="KW-1185">Reference proteome</keyword>
<dbReference type="EMBL" id="KK914295">
    <property type="protein sequence ID" value="KDP42544.1"/>
    <property type="molecule type" value="Genomic_DNA"/>
</dbReference>
<proteinExistence type="predicted"/>
<evidence type="ECO:0000313" key="2">
    <source>
        <dbReference type="Proteomes" id="UP000027138"/>
    </source>
</evidence>
<accession>A0A067LEM9</accession>